<keyword evidence="1" id="KW-0732">Signal</keyword>
<name>A0ABD1MF45_9FABA</name>
<feature type="chain" id="PRO_5044758013" description="Secreted protein" evidence="1">
    <location>
        <begin position="28"/>
        <end position="76"/>
    </location>
</feature>
<dbReference type="EMBL" id="JBGMDY010000005">
    <property type="protein sequence ID" value="KAL2334418.1"/>
    <property type="molecule type" value="Genomic_DNA"/>
</dbReference>
<comment type="caution">
    <text evidence="2">The sequence shown here is derived from an EMBL/GenBank/DDBJ whole genome shotgun (WGS) entry which is preliminary data.</text>
</comment>
<reference evidence="2 3" key="1">
    <citation type="submission" date="2024-08" db="EMBL/GenBank/DDBJ databases">
        <title>Insights into the chromosomal genome structure of Flemingia macrophylla.</title>
        <authorList>
            <person name="Ding Y."/>
            <person name="Zhao Y."/>
            <person name="Bi W."/>
            <person name="Wu M."/>
            <person name="Zhao G."/>
            <person name="Gong Y."/>
            <person name="Li W."/>
            <person name="Zhang P."/>
        </authorList>
    </citation>
    <scope>NUCLEOTIDE SEQUENCE [LARGE SCALE GENOMIC DNA]</scope>
    <source>
        <strain evidence="2">DYQJB</strain>
        <tissue evidence="2">Leaf</tissue>
    </source>
</reference>
<dbReference type="Proteomes" id="UP001603857">
    <property type="component" value="Unassembled WGS sequence"/>
</dbReference>
<proteinExistence type="predicted"/>
<feature type="signal peptide" evidence="1">
    <location>
        <begin position="1"/>
        <end position="27"/>
    </location>
</feature>
<gene>
    <name evidence="2" type="ORF">Fmac_015631</name>
</gene>
<keyword evidence="3" id="KW-1185">Reference proteome</keyword>
<evidence type="ECO:0000313" key="3">
    <source>
        <dbReference type="Proteomes" id="UP001603857"/>
    </source>
</evidence>
<evidence type="ECO:0000256" key="1">
    <source>
        <dbReference type="SAM" id="SignalP"/>
    </source>
</evidence>
<sequence>MHEGLTLSPSLLCLRLLLPDLKGVAHCHSQGVLHCDLDLESAQGACLMLPAQKLRCRIEMLCQNHHQCHGDRLSMF</sequence>
<protein>
    <recommendedName>
        <fullName evidence="4">Secreted protein</fullName>
    </recommendedName>
</protein>
<evidence type="ECO:0000313" key="2">
    <source>
        <dbReference type="EMBL" id="KAL2334418.1"/>
    </source>
</evidence>
<dbReference type="AlphaFoldDB" id="A0ABD1MF45"/>
<accession>A0ABD1MF45</accession>
<organism evidence="2 3">
    <name type="scientific">Flemingia macrophylla</name>
    <dbReference type="NCBI Taxonomy" id="520843"/>
    <lineage>
        <taxon>Eukaryota</taxon>
        <taxon>Viridiplantae</taxon>
        <taxon>Streptophyta</taxon>
        <taxon>Embryophyta</taxon>
        <taxon>Tracheophyta</taxon>
        <taxon>Spermatophyta</taxon>
        <taxon>Magnoliopsida</taxon>
        <taxon>eudicotyledons</taxon>
        <taxon>Gunneridae</taxon>
        <taxon>Pentapetalae</taxon>
        <taxon>rosids</taxon>
        <taxon>fabids</taxon>
        <taxon>Fabales</taxon>
        <taxon>Fabaceae</taxon>
        <taxon>Papilionoideae</taxon>
        <taxon>50 kb inversion clade</taxon>
        <taxon>NPAAA clade</taxon>
        <taxon>indigoferoid/millettioid clade</taxon>
        <taxon>Phaseoleae</taxon>
        <taxon>Flemingia</taxon>
    </lineage>
</organism>
<evidence type="ECO:0008006" key="4">
    <source>
        <dbReference type="Google" id="ProtNLM"/>
    </source>
</evidence>